<dbReference type="AlphaFoldDB" id="A0A5C6CWD6"/>
<protein>
    <submittedName>
        <fullName evidence="1">Uncharacterized protein</fullName>
    </submittedName>
</protein>
<dbReference type="Gene3D" id="2.60.120.1390">
    <property type="match status" value="1"/>
</dbReference>
<dbReference type="Proteomes" id="UP000319143">
    <property type="component" value="Unassembled WGS sequence"/>
</dbReference>
<evidence type="ECO:0000313" key="1">
    <source>
        <dbReference type="EMBL" id="TWU28024.1"/>
    </source>
</evidence>
<gene>
    <name evidence="1" type="ORF">Poly41_69200</name>
</gene>
<evidence type="ECO:0000313" key="2">
    <source>
        <dbReference type="Proteomes" id="UP000319143"/>
    </source>
</evidence>
<proteinExistence type="predicted"/>
<name>A0A5C6CWD6_9BACT</name>
<reference evidence="1 2" key="1">
    <citation type="submission" date="2019-02" db="EMBL/GenBank/DDBJ databases">
        <title>Deep-cultivation of Planctomycetes and their phenomic and genomic characterization uncovers novel biology.</title>
        <authorList>
            <person name="Wiegand S."/>
            <person name="Jogler M."/>
            <person name="Boedeker C."/>
            <person name="Pinto D."/>
            <person name="Vollmers J."/>
            <person name="Rivas-Marin E."/>
            <person name="Kohn T."/>
            <person name="Peeters S.H."/>
            <person name="Heuer A."/>
            <person name="Rast P."/>
            <person name="Oberbeckmann S."/>
            <person name="Bunk B."/>
            <person name="Jeske O."/>
            <person name="Meyerdierks A."/>
            <person name="Storesund J.E."/>
            <person name="Kallscheuer N."/>
            <person name="Luecker S."/>
            <person name="Lage O.M."/>
            <person name="Pohl T."/>
            <person name="Merkel B.J."/>
            <person name="Hornburger P."/>
            <person name="Mueller R.-W."/>
            <person name="Bruemmer F."/>
            <person name="Labrenz M."/>
            <person name="Spormann A.M."/>
            <person name="Op Den Camp H."/>
            <person name="Overmann J."/>
            <person name="Amann R."/>
            <person name="Jetten M.S.M."/>
            <person name="Mascher T."/>
            <person name="Medema M.H."/>
            <person name="Devos D.P."/>
            <person name="Kaster A.-K."/>
            <person name="Ovreas L."/>
            <person name="Rohde M."/>
            <person name="Galperin M.Y."/>
            <person name="Jogler C."/>
        </authorList>
    </citation>
    <scope>NUCLEOTIDE SEQUENCE [LARGE SCALE GENOMIC DNA]</scope>
    <source>
        <strain evidence="1 2">Poly41</strain>
    </source>
</reference>
<sequence length="66" mass="7707">MARGNRTEDDTTNTRVRGLDAIPFETYFDFMMELRHWGETTIDCYVSSCWYELSQTDPNSTTTDVD</sequence>
<accession>A0A5C6CWD6</accession>
<keyword evidence="2" id="KW-1185">Reference proteome</keyword>
<dbReference type="EMBL" id="SJPV01000031">
    <property type="protein sequence ID" value="TWU28024.1"/>
    <property type="molecule type" value="Genomic_DNA"/>
</dbReference>
<comment type="caution">
    <text evidence="1">The sequence shown here is derived from an EMBL/GenBank/DDBJ whole genome shotgun (WGS) entry which is preliminary data.</text>
</comment>
<organism evidence="1 2">
    <name type="scientific">Novipirellula artificiosorum</name>
    <dbReference type="NCBI Taxonomy" id="2528016"/>
    <lineage>
        <taxon>Bacteria</taxon>
        <taxon>Pseudomonadati</taxon>
        <taxon>Planctomycetota</taxon>
        <taxon>Planctomycetia</taxon>
        <taxon>Pirellulales</taxon>
        <taxon>Pirellulaceae</taxon>
        <taxon>Novipirellula</taxon>
    </lineage>
</organism>